<comment type="caution">
    <text evidence="3">The sequence shown here is derived from an EMBL/GenBank/DDBJ whole genome shotgun (WGS) entry which is preliminary data.</text>
</comment>
<dbReference type="AlphaFoldDB" id="A0A5B0NHU7"/>
<accession>A0A5B0NHU7</accession>
<feature type="region of interest" description="Disordered" evidence="1">
    <location>
        <begin position="83"/>
        <end position="102"/>
    </location>
</feature>
<dbReference type="Proteomes" id="UP000324748">
    <property type="component" value="Unassembled WGS sequence"/>
</dbReference>
<gene>
    <name evidence="3" type="ORF">PGT21_033287</name>
</gene>
<keyword evidence="4" id="KW-1185">Reference proteome</keyword>
<name>A0A5B0NHU7_PUCGR</name>
<organism evidence="3 4">
    <name type="scientific">Puccinia graminis f. sp. tritici</name>
    <dbReference type="NCBI Taxonomy" id="56615"/>
    <lineage>
        <taxon>Eukaryota</taxon>
        <taxon>Fungi</taxon>
        <taxon>Dikarya</taxon>
        <taxon>Basidiomycota</taxon>
        <taxon>Pucciniomycotina</taxon>
        <taxon>Pucciniomycetes</taxon>
        <taxon>Pucciniales</taxon>
        <taxon>Pucciniaceae</taxon>
        <taxon>Puccinia</taxon>
    </lineage>
</organism>
<evidence type="ECO:0000256" key="1">
    <source>
        <dbReference type="SAM" id="MobiDB-lite"/>
    </source>
</evidence>
<feature type="signal peptide" evidence="2">
    <location>
        <begin position="1"/>
        <end position="20"/>
    </location>
</feature>
<keyword evidence="2" id="KW-0732">Signal</keyword>
<evidence type="ECO:0000313" key="4">
    <source>
        <dbReference type="Proteomes" id="UP000324748"/>
    </source>
</evidence>
<proteinExistence type="predicted"/>
<reference evidence="3 4" key="1">
    <citation type="submission" date="2019-05" db="EMBL/GenBank/DDBJ databases">
        <title>Emergence of the Ug99 lineage of the wheat stem rust pathogen through somatic hybridization.</title>
        <authorList>
            <person name="Li F."/>
            <person name="Upadhyaya N.M."/>
            <person name="Sperschneider J."/>
            <person name="Matny O."/>
            <person name="Nguyen-Phuc H."/>
            <person name="Mago R."/>
            <person name="Raley C."/>
            <person name="Miller M.E."/>
            <person name="Silverstein K.A.T."/>
            <person name="Henningsen E."/>
            <person name="Hirsch C.D."/>
            <person name="Visser B."/>
            <person name="Pretorius Z.A."/>
            <person name="Steffenson B.J."/>
            <person name="Schwessinger B."/>
            <person name="Dodds P.N."/>
            <person name="Figueroa M."/>
        </authorList>
    </citation>
    <scope>NUCLEOTIDE SEQUENCE [LARGE SCALE GENOMIC DNA]</scope>
    <source>
        <strain evidence="3">21-0</strain>
    </source>
</reference>
<dbReference type="OrthoDB" id="6513042at2759"/>
<dbReference type="EMBL" id="VSWC01000105">
    <property type="protein sequence ID" value="KAA1087538.1"/>
    <property type="molecule type" value="Genomic_DNA"/>
</dbReference>
<protein>
    <submittedName>
        <fullName evidence="3">Uncharacterized protein</fullName>
    </submittedName>
</protein>
<evidence type="ECO:0000313" key="3">
    <source>
        <dbReference type="EMBL" id="KAA1087538.1"/>
    </source>
</evidence>
<sequence length="417" mass="45079">MISIYVSAFVICLFQLGVSAGPPTPSENVLSISVTPIYANSSALLPQSTLVPADGIFRRQTTTPRLLTQNMNNPSTVVSALNNTNNRPANSTGARANDNNRNPKAFTETVRISGGLVRTQASWIDGLKIDAISATPHTLSIKKKTNPAASAKFVTSADPSRSILGGEWRELTSFSYDVSFEGEYPDDLSFKISAPYDKLQAPITVGLDDEVYLGLYDPNRSGWVVDTERMENRRKDKRVDLIGIPAPTGEYRLLARSNRDPLGSMALSFGTGTDGQFNVLAPSGGLSSTPPLQVATWQDGTKIIIRSLQAMQIKMETSNTTTSAIPPGYEAATRYGFTITTNTPAAQVIMNLQLPYVPTQLEARGLFPQDLVTAGRPLRANQQYQILSATTISGNGALMNVPMNIVEGEYLLLARSN</sequence>
<evidence type="ECO:0000256" key="2">
    <source>
        <dbReference type="SAM" id="SignalP"/>
    </source>
</evidence>
<feature type="chain" id="PRO_5022781394" evidence="2">
    <location>
        <begin position="21"/>
        <end position="417"/>
    </location>
</feature>